<accession>A0A0D0CP73</accession>
<reference evidence="1 2" key="1">
    <citation type="submission" date="2014-04" db="EMBL/GenBank/DDBJ databases">
        <authorList>
            <consortium name="DOE Joint Genome Institute"/>
            <person name="Kuo A."/>
            <person name="Kohler A."/>
            <person name="Jargeat P."/>
            <person name="Nagy L.G."/>
            <person name="Floudas D."/>
            <person name="Copeland A."/>
            <person name="Barry K.W."/>
            <person name="Cichocki N."/>
            <person name="Veneault-Fourrey C."/>
            <person name="LaButti K."/>
            <person name="Lindquist E.A."/>
            <person name="Lipzen A."/>
            <person name="Lundell T."/>
            <person name="Morin E."/>
            <person name="Murat C."/>
            <person name="Sun H."/>
            <person name="Tunlid A."/>
            <person name="Henrissat B."/>
            <person name="Grigoriev I.V."/>
            <person name="Hibbett D.S."/>
            <person name="Martin F."/>
            <person name="Nordberg H.P."/>
            <person name="Cantor M.N."/>
            <person name="Hua S.X."/>
        </authorList>
    </citation>
    <scope>NUCLEOTIDE SEQUENCE [LARGE SCALE GENOMIC DNA]</scope>
    <source>
        <strain evidence="1 2">Ve08.2h10</strain>
    </source>
</reference>
<gene>
    <name evidence="1" type="ORF">PAXRUDRAFT_779145</name>
</gene>
<proteinExistence type="predicted"/>
<protein>
    <recommendedName>
        <fullName evidence="3">Winged helix-turn helix domain-containing protein</fullName>
    </recommendedName>
</protein>
<evidence type="ECO:0000313" key="2">
    <source>
        <dbReference type="Proteomes" id="UP000054538"/>
    </source>
</evidence>
<dbReference type="PANTHER" id="PTHR48472">
    <property type="entry name" value="TC1-LIKE TRANSPOSASE DDE DOMAIN-CONTAINING PROTEIN"/>
    <property type="match status" value="1"/>
</dbReference>
<reference evidence="2" key="2">
    <citation type="submission" date="2015-01" db="EMBL/GenBank/DDBJ databases">
        <title>Evolutionary Origins and Diversification of the Mycorrhizal Mutualists.</title>
        <authorList>
            <consortium name="DOE Joint Genome Institute"/>
            <consortium name="Mycorrhizal Genomics Consortium"/>
            <person name="Kohler A."/>
            <person name="Kuo A."/>
            <person name="Nagy L.G."/>
            <person name="Floudas D."/>
            <person name="Copeland A."/>
            <person name="Barry K.W."/>
            <person name="Cichocki N."/>
            <person name="Veneault-Fourrey C."/>
            <person name="LaButti K."/>
            <person name="Lindquist E.A."/>
            <person name="Lipzen A."/>
            <person name="Lundell T."/>
            <person name="Morin E."/>
            <person name="Murat C."/>
            <person name="Riley R."/>
            <person name="Ohm R."/>
            <person name="Sun H."/>
            <person name="Tunlid A."/>
            <person name="Henrissat B."/>
            <person name="Grigoriev I.V."/>
            <person name="Hibbett D.S."/>
            <person name="Martin F."/>
        </authorList>
    </citation>
    <scope>NUCLEOTIDE SEQUENCE [LARGE SCALE GENOMIC DNA]</scope>
    <source>
        <strain evidence="2">Ve08.2h10</strain>
    </source>
</reference>
<dbReference type="OrthoDB" id="2673138at2759"/>
<organism evidence="1 2">
    <name type="scientific">Paxillus rubicundulus Ve08.2h10</name>
    <dbReference type="NCBI Taxonomy" id="930991"/>
    <lineage>
        <taxon>Eukaryota</taxon>
        <taxon>Fungi</taxon>
        <taxon>Dikarya</taxon>
        <taxon>Basidiomycota</taxon>
        <taxon>Agaricomycotina</taxon>
        <taxon>Agaricomycetes</taxon>
        <taxon>Agaricomycetidae</taxon>
        <taxon>Boletales</taxon>
        <taxon>Paxilineae</taxon>
        <taxon>Paxillaceae</taxon>
        <taxon>Paxillus</taxon>
    </lineage>
</organism>
<dbReference type="Proteomes" id="UP000054538">
    <property type="component" value="Unassembled WGS sequence"/>
</dbReference>
<dbReference type="InParanoid" id="A0A0D0CP73"/>
<dbReference type="EMBL" id="KN827152">
    <property type="protein sequence ID" value="KIK77083.1"/>
    <property type="molecule type" value="Genomic_DNA"/>
</dbReference>
<dbReference type="HOGENOM" id="CLU_177178_1_0_1"/>
<dbReference type="STRING" id="930991.A0A0D0CP73"/>
<evidence type="ECO:0008006" key="3">
    <source>
        <dbReference type="Google" id="ProtNLM"/>
    </source>
</evidence>
<dbReference type="AlphaFoldDB" id="A0A0D0CP73"/>
<sequence length="105" mass="11984">MGNRHLRDHDVEKPTHKPSQFLLGTIQKTPDLYLDELQEMLETSCGVDVSCAIIWRTLCRAGFTMKKITCIAVEWSAQKCLEYLTQIGNYEAEQLVFVDKSSVDC</sequence>
<name>A0A0D0CP73_9AGAM</name>
<evidence type="ECO:0000313" key="1">
    <source>
        <dbReference type="EMBL" id="KIK77083.1"/>
    </source>
</evidence>
<dbReference type="PANTHER" id="PTHR48472:SF1">
    <property type="entry name" value="TC1-LIKE TRANSPOSASE DDE DOMAIN-CONTAINING PROTEIN"/>
    <property type="match status" value="1"/>
</dbReference>
<keyword evidence="2" id="KW-1185">Reference proteome</keyword>